<gene>
    <name evidence="2" type="ORF">IMF26_05305</name>
</gene>
<keyword evidence="1" id="KW-1133">Transmembrane helix</keyword>
<name>A0AAT9LEH0_9FIRM</name>
<dbReference type="EMBL" id="CP062796">
    <property type="protein sequence ID" value="QUL99459.1"/>
    <property type="molecule type" value="Genomic_DNA"/>
</dbReference>
<evidence type="ECO:0000256" key="1">
    <source>
        <dbReference type="SAM" id="Phobius"/>
    </source>
</evidence>
<protein>
    <submittedName>
        <fullName evidence="2">Uncharacterized protein</fullName>
    </submittedName>
</protein>
<proteinExistence type="predicted"/>
<dbReference type="KEGG" id="fcz:IMF26_05305"/>
<dbReference type="AlphaFoldDB" id="A0AAT9LEH0"/>
<feature type="transmembrane region" description="Helical" evidence="1">
    <location>
        <begin position="12"/>
        <end position="32"/>
    </location>
</feature>
<keyword evidence="1" id="KW-0812">Transmembrane</keyword>
<reference evidence="2" key="1">
    <citation type="submission" date="2020-10" db="EMBL/GenBank/DDBJ databases">
        <authorList>
            <person name="Kadnikov V."/>
            <person name="Beletsky A.V."/>
            <person name="Mardanov A.V."/>
            <person name="Karnachuk O.V."/>
            <person name="Ravin N.V."/>
        </authorList>
    </citation>
    <scope>NUCLEOTIDE SEQUENCE</scope>
    <source>
        <strain evidence="2">Bu02</strain>
    </source>
</reference>
<reference evidence="2" key="2">
    <citation type="journal article" date="2023" name="Biology">
        <title>Prokaryotic Life Associated with Coal-Fire Gas Vents Revealed by Metagenomics.</title>
        <authorList>
            <person name="Kadnikov V.V."/>
            <person name="Mardanov A.V."/>
            <person name="Beletsky A.V."/>
            <person name="Karnachuk O.V."/>
            <person name="Ravin N.V."/>
        </authorList>
    </citation>
    <scope>NUCLEOTIDE SEQUENCE</scope>
    <source>
        <strain evidence="2">Bu02</strain>
    </source>
</reference>
<evidence type="ECO:0000313" key="2">
    <source>
        <dbReference type="EMBL" id="QUL99459.1"/>
    </source>
</evidence>
<organism evidence="2">
    <name type="scientific">Candidatus Fermentithermobacillus carboniphilus</name>
    <dbReference type="NCBI Taxonomy" id="3085328"/>
    <lineage>
        <taxon>Bacteria</taxon>
        <taxon>Bacillati</taxon>
        <taxon>Bacillota</taxon>
        <taxon>Candidatus Fermentithermobacillia</taxon>
        <taxon>Candidatus Fermentithermobacillales</taxon>
        <taxon>Candidatus Fermentithermobacillaceae</taxon>
        <taxon>Candidatus Fermentithermobacillus</taxon>
    </lineage>
</organism>
<keyword evidence="1" id="KW-0472">Membrane</keyword>
<accession>A0AAT9LEH0</accession>
<sequence length="277" mass="30459">MNWQKLQWIDVRILYVIILLCLLIPMFKPIGLPVSISENTRKVFEAIESLPDGSVIWVSHDTGPGNAPELNPMISAVARQAFRKNCKIIATSFFNEMVGPALTQEYIESVAKEMGKEYGVDWINLGYRVNASPAILQLLIDDINKAMSGVDWKGEPLDKFPIMKEVKSIRNDVDLIFVTTVGTPGYGDWMTYVAEPLGKPLTGGASLTMYSGLQQYIRSGQLKGFLGGLRGAAEYEQLLKAPGKGLAGMDAQSLGHLTVIIFLILGNIGYFASRKKA</sequence>
<feature type="transmembrane region" description="Helical" evidence="1">
    <location>
        <begin position="254"/>
        <end position="272"/>
    </location>
</feature>